<evidence type="ECO:0000256" key="3">
    <source>
        <dbReference type="ARBA" id="ARBA00022989"/>
    </source>
</evidence>
<dbReference type="AlphaFoldDB" id="A0A5B9PKE7"/>
<dbReference type="KEGG" id="mff:MFFC18_30360"/>
<feature type="transmembrane region" description="Helical" evidence="5">
    <location>
        <begin position="64"/>
        <end position="82"/>
    </location>
</feature>
<protein>
    <recommendedName>
        <fullName evidence="8">SHOCT domain-containing protein</fullName>
    </recommendedName>
</protein>
<feature type="transmembrane region" description="Helical" evidence="5">
    <location>
        <begin position="103"/>
        <end position="136"/>
    </location>
</feature>
<accession>A0A5B9PKE7</accession>
<gene>
    <name evidence="6" type="ORF">MFFC18_30360</name>
</gene>
<evidence type="ECO:0000256" key="2">
    <source>
        <dbReference type="ARBA" id="ARBA00022692"/>
    </source>
</evidence>
<evidence type="ECO:0008006" key="8">
    <source>
        <dbReference type="Google" id="ProtNLM"/>
    </source>
</evidence>
<keyword evidence="4 5" id="KW-0472">Membrane</keyword>
<organism evidence="6 7">
    <name type="scientific">Mariniblastus fucicola</name>
    <dbReference type="NCBI Taxonomy" id="980251"/>
    <lineage>
        <taxon>Bacteria</taxon>
        <taxon>Pseudomonadati</taxon>
        <taxon>Planctomycetota</taxon>
        <taxon>Planctomycetia</taxon>
        <taxon>Pirellulales</taxon>
        <taxon>Pirellulaceae</taxon>
        <taxon>Mariniblastus</taxon>
    </lineage>
</organism>
<evidence type="ECO:0000256" key="5">
    <source>
        <dbReference type="SAM" id="Phobius"/>
    </source>
</evidence>
<comment type="subcellular location">
    <subcellularLocation>
        <location evidence="1">Membrane</location>
        <topology evidence="1">Multi-pass membrane protein</topology>
    </subcellularLocation>
</comment>
<keyword evidence="7" id="KW-1185">Reference proteome</keyword>
<keyword evidence="2 5" id="KW-0812">Transmembrane</keyword>
<dbReference type="InterPro" id="IPR019109">
    <property type="entry name" value="MamF_MmsF"/>
</dbReference>
<dbReference type="Pfam" id="PF09685">
    <property type="entry name" value="MamF_MmsF"/>
    <property type="match status" value="1"/>
</dbReference>
<reference evidence="6 7" key="1">
    <citation type="submission" date="2019-08" db="EMBL/GenBank/DDBJ databases">
        <title>Deep-cultivation of Planctomycetes and their phenomic and genomic characterization uncovers novel biology.</title>
        <authorList>
            <person name="Wiegand S."/>
            <person name="Jogler M."/>
            <person name="Boedeker C."/>
            <person name="Pinto D."/>
            <person name="Vollmers J."/>
            <person name="Rivas-Marin E."/>
            <person name="Kohn T."/>
            <person name="Peeters S.H."/>
            <person name="Heuer A."/>
            <person name="Rast P."/>
            <person name="Oberbeckmann S."/>
            <person name="Bunk B."/>
            <person name="Jeske O."/>
            <person name="Meyerdierks A."/>
            <person name="Storesund J.E."/>
            <person name="Kallscheuer N."/>
            <person name="Luecker S."/>
            <person name="Lage O.M."/>
            <person name="Pohl T."/>
            <person name="Merkel B.J."/>
            <person name="Hornburger P."/>
            <person name="Mueller R.-W."/>
            <person name="Bruemmer F."/>
            <person name="Labrenz M."/>
            <person name="Spormann A.M."/>
            <person name="Op den Camp H."/>
            <person name="Overmann J."/>
            <person name="Amann R."/>
            <person name="Jetten M.S.M."/>
            <person name="Mascher T."/>
            <person name="Medema M.H."/>
            <person name="Devos D.P."/>
            <person name="Kaster A.-K."/>
            <person name="Ovreas L."/>
            <person name="Rohde M."/>
            <person name="Galperin M.Y."/>
            <person name="Jogler C."/>
        </authorList>
    </citation>
    <scope>NUCLEOTIDE SEQUENCE [LARGE SCALE GENOMIC DNA]</scope>
    <source>
        <strain evidence="6 7">FC18</strain>
    </source>
</reference>
<proteinExistence type="predicted"/>
<dbReference type="Proteomes" id="UP000322214">
    <property type="component" value="Chromosome"/>
</dbReference>
<dbReference type="RefSeq" id="WP_075085941.1">
    <property type="nucleotide sequence ID" value="NZ_CP042912.1"/>
</dbReference>
<name>A0A5B9PKE7_9BACT</name>
<evidence type="ECO:0000313" key="6">
    <source>
        <dbReference type="EMBL" id="QEG23141.1"/>
    </source>
</evidence>
<evidence type="ECO:0000313" key="7">
    <source>
        <dbReference type="Proteomes" id="UP000322214"/>
    </source>
</evidence>
<keyword evidence="3 5" id="KW-1133">Transmembrane helix</keyword>
<dbReference type="OrthoDB" id="9808930at2"/>
<evidence type="ECO:0000256" key="1">
    <source>
        <dbReference type="ARBA" id="ARBA00004141"/>
    </source>
</evidence>
<dbReference type="STRING" id="980251.GCA_001642875_03923"/>
<dbReference type="EMBL" id="CP042912">
    <property type="protein sequence ID" value="QEG23141.1"/>
    <property type="molecule type" value="Genomic_DNA"/>
</dbReference>
<sequence>MNIPQQLEQLEKLRSEGSLSDAEFQIAKNRVIAGEPMPPYKQSAGMIHGIDERTWCTLMHISQLLIYSAIGIVIPIAMWILGKDKSDLVRRHGNRMMNWIISGFIYGVVASILCLVFIGFPLLLILAVLSIVFPILAALKCNNGEVWSYPLAIKFLPED</sequence>
<evidence type="ECO:0000256" key="4">
    <source>
        <dbReference type="ARBA" id="ARBA00023136"/>
    </source>
</evidence>